<dbReference type="Gene3D" id="1.10.10.10">
    <property type="entry name" value="Winged helix-like DNA-binding domain superfamily/Winged helix DNA-binding domain"/>
    <property type="match status" value="1"/>
</dbReference>
<evidence type="ECO:0000313" key="8">
    <source>
        <dbReference type="EMBL" id="RCK78115.1"/>
    </source>
</evidence>
<accession>A0A367ZJ25</accession>
<reference evidence="8 9" key="1">
    <citation type="submission" date="2018-05" db="EMBL/GenBank/DDBJ databases">
        <title>A metagenomic window into the 2 km-deep terrestrial subsurface aquifer revealed taxonomically and functionally diverse microbial community comprising novel uncultured bacterial lineages.</title>
        <authorList>
            <person name="Kadnikov V.V."/>
            <person name="Mardanov A.V."/>
            <person name="Beletsky A.V."/>
            <person name="Banks D."/>
            <person name="Pimenov N.V."/>
            <person name="Frank Y.A."/>
            <person name="Karnachuk O.V."/>
            <person name="Ravin N.V."/>
        </authorList>
    </citation>
    <scope>NUCLEOTIDE SEQUENCE [LARGE SCALE GENOMIC DNA]</scope>
    <source>
        <strain evidence="8">BY5</strain>
    </source>
</reference>
<comment type="similarity">
    <text evidence="1">Belongs to the sigma-70 factor family. ECF subfamily.</text>
</comment>
<keyword evidence="3" id="KW-0731">Sigma factor</keyword>
<evidence type="ECO:0000259" key="6">
    <source>
        <dbReference type="Pfam" id="PF04542"/>
    </source>
</evidence>
<dbReference type="GO" id="GO:0016987">
    <property type="term" value="F:sigma factor activity"/>
    <property type="evidence" value="ECO:0007669"/>
    <property type="project" value="UniProtKB-KW"/>
</dbReference>
<dbReference type="Pfam" id="PF08281">
    <property type="entry name" value="Sigma70_r4_2"/>
    <property type="match status" value="1"/>
</dbReference>
<dbReference type="SUPFAM" id="SSF88946">
    <property type="entry name" value="Sigma2 domain of RNA polymerase sigma factors"/>
    <property type="match status" value="1"/>
</dbReference>
<proteinExistence type="inferred from homology"/>
<dbReference type="PANTHER" id="PTHR43133">
    <property type="entry name" value="RNA POLYMERASE ECF-TYPE SIGMA FACTO"/>
    <property type="match status" value="1"/>
</dbReference>
<evidence type="ECO:0000313" key="9">
    <source>
        <dbReference type="Proteomes" id="UP000252355"/>
    </source>
</evidence>
<gene>
    <name evidence="8" type="ORF">OZSIB_1764</name>
</gene>
<dbReference type="InterPro" id="IPR007627">
    <property type="entry name" value="RNA_pol_sigma70_r2"/>
</dbReference>
<comment type="caution">
    <text evidence="8">The sequence shown here is derived from an EMBL/GenBank/DDBJ whole genome shotgun (WGS) entry which is preliminary data.</text>
</comment>
<keyword evidence="5" id="KW-0804">Transcription</keyword>
<dbReference type="InterPro" id="IPR013324">
    <property type="entry name" value="RNA_pol_sigma_r3/r4-like"/>
</dbReference>
<dbReference type="Pfam" id="PF04542">
    <property type="entry name" value="Sigma70_r2"/>
    <property type="match status" value="1"/>
</dbReference>
<feature type="domain" description="RNA polymerase sigma-70 region 2" evidence="6">
    <location>
        <begin position="34"/>
        <end position="101"/>
    </location>
</feature>
<sequence length="192" mass="21781">MEAPARSSPPPSGPSDADLVRRALEGARDGYAGLVDRHLPSLVGFLRYLNAPPPLVDDLVQETFTKAFKHLRDYDPRRPFTTWLFSIGKNTFYDHCRKHHREQKMLEAHPPAPDTSFEGVEEGVVKRRTLEELLASLNEQERMLIQLRIYQDLPFAEIAQIMGDSEGALRVRFHRILKTLRAAASKEGNHAA</sequence>
<dbReference type="InterPro" id="IPR036388">
    <property type="entry name" value="WH-like_DNA-bd_sf"/>
</dbReference>
<evidence type="ECO:0000256" key="4">
    <source>
        <dbReference type="ARBA" id="ARBA00023125"/>
    </source>
</evidence>
<dbReference type="GO" id="GO:0006352">
    <property type="term" value="P:DNA-templated transcription initiation"/>
    <property type="evidence" value="ECO:0007669"/>
    <property type="project" value="InterPro"/>
</dbReference>
<evidence type="ECO:0000259" key="7">
    <source>
        <dbReference type="Pfam" id="PF08281"/>
    </source>
</evidence>
<dbReference type="Gene3D" id="1.10.1740.10">
    <property type="match status" value="1"/>
</dbReference>
<dbReference type="EMBL" id="QOQW01000027">
    <property type="protein sequence ID" value="RCK78115.1"/>
    <property type="molecule type" value="Genomic_DNA"/>
</dbReference>
<name>A0A367ZJ25_9BACT</name>
<keyword evidence="4" id="KW-0238">DNA-binding</keyword>
<evidence type="ECO:0000256" key="2">
    <source>
        <dbReference type="ARBA" id="ARBA00023015"/>
    </source>
</evidence>
<dbReference type="InterPro" id="IPR014284">
    <property type="entry name" value="RNA_pol_sigma-70_dom"/>
</dbReference>
<dbReference type="InterPro" id="IPR013249">
    <property type="entry name" value="RNA_pol_sigma70_r4_t2"/>
</dbReference>
<dbReference type="AlphaFoldDB" id="A0A367ZJ25"/>
<dbReference type="CDD" id="cd06171">
    <property type="entry name" value="Sigma70_r4"/>
    <property type="match status" value="1"/>
</dbReference>
<organism evidence="8 9">
    <name type="scientific">Candidatus Ozemobacter sibiricus</name>
    <dbReference type="NCBI Taxonomy" id="2268124"/>
    <lineage>
        <taxon>Bacteria</taxon>
        <taxon>Candidatus Ozemobacteria</taxon>
        <taxon>Candidatus Ozemobacterales</taxon>
        <taxon>Candidatus Ozemobacteraceae</taxon>
        <taxon>Candidatus Ozemobacter</taxon>
    </lineage>
</organism>
<keyword evidence="2" id="KW-0805">Transcription regulation</keyword>
<dbReference type="SUPFAM" id="SSF88659">
    <property type="entry name" value="Sigma3 and sigma4 domains of RNA polymerase sigma factors"/>
    <property type="match status" value="1"/>
</dbReference>
<dbReference type="InterPro" id="IPR039425">
    <property type="entry name" value="RNA_pol_sigma-70-like"/>
</dbReference>
<dbReference type="Proteomes" id="UP000252355">
    <property type="component" value="Unassembled WGS sequence"/>
</dbReference>
<evidence type="ECO:0000256" key="3">
    <source>
        <dbReference type="ARBA" id="ARBA00023082"/>
    </source>
</evidence>
<protein>
    <submittedName>
        <fullName evidence="8">RNA polymerase sigma-70 factor, ECF subfamily</fullName>
    </submittedName>
</protein>
<dbReference type="InterPro" id="IPR013325">
    <property type="entry name" value="RNA_pol_sigma_r2"/>
</dbReference>
<dbReference type="PANTHER" id="PTHR43133:SF52">
    <property type="entry name" value="ECF RNA POLYMERASE SIGMA FACTOR SIGL"/>
    <property type="match status" value="1"/>
</dbReference>
<dbReference type="NCBIfam" id="TIGR02937">
    <property type="entry name" value="sigma70-ECF"/>
    <property type="match status" value="1"/>
</dbReference>
<feature type="domain" description="RNA polymerase sigma factor 70 region 4 type 2" evidence="7">
    <location>
        <begin position="128"/>
        <end position="180"/>
    </location>
</feature>
<dbReference type="GO" id="GO:0003677">
    <property type="term" value="F:DNA binding"/>
    <property type="evidence" value="ECO:0007669"/>
    <property type="project" value="UniProtKB-KW"/>
</dbReference>
<evidence type="ECO:0000256" key="5">
    <source>
        <dbReference type="ARBA" id="ARBA00023163"/>
    </source>
</evidence>
<evidence type="ECO:0000256" key="1">
    <source>
        <dbReference type="ARBA" id="ARBA00010641"/>
    </source>
</evidence>